<evidence type="ECO:0000256" key="1">
    <source>
        <dbReference type="ARBA" id="ARBA00007198"/>
    </source>
</evidence>
<dbReference type="InterPro" id="IPR006504">
    <property type="entry name" value="Tscrpt_reg_Spx/MgsR"/>
</dbReference>
<evidence type="ECO:0000313" key="4">
    <source>
        <dbReference type="Proteomes" id="UP001528672"/>
    </source>
</evidence>
<evidence type="ECO:0000256" key="2">
    <source>
        <dbReference type="PROSITE-ProRule" id="PRU01282"/>
    </source>
</evidence>
<evidence type="ECO:0000313" key="3">
    <source>
        <dbReference type="EMBL" id="MDD0816756.1"/>
    </source>
</evidence>
<reference evidence="3 4" key="1">
    <citation type="submission" date="2023-02" db="EMBL/GenBank/DDBJ databases">
        <title>Bacterial whole genome sequence for Curvibacter sp. HBC28.</title>
        <authorList>
            <person name="Le V."/>
            <person name="Ko S.-R."/>
            <person name="Ahn C.-Y."/>
            <person name="Oh H.-M."/>
        </authorList>
    </citation>
    <scope>NUCLEOTIDE SEQUENCE [LARGE SCALE GENOMIC DNA]</scope>
    <source>
        <strain evidence="3 4">HBC28</strain>
    </source>
</reference>
<dbReference type="Pfam" id="PF03960">
    <property type="entry name" value="ArsC"/>
    <property type="match status" value="1"/>
</dbReference>
<name>A0ABT5MK07_9BURK</name>
<dbReference type="PANTHER" id="PTHR30041:SF8">
    <property type="entry name" value="PROTEIN YFFB"/>
    <property type="match status" value="1"/>
</dbReference>
<accession>A0ABT5MK07</accession>
<comment type="similarity">
    <text evidence="1 2">Belongs to the ArsC family.</text>
</comment>
<protein>
    <submittedName>
        <fullName evidence="3">ArsC family reductase</fullName>
    </submittedName>
</protein>
<dbReference type="Proteomes" id="UP001528672">
    <property type="component" value="Unassembled WGS sequence"/>
</dbReference>
<dbReference type="RefSeq" id="WP_273928798.1">
    <property type="nucleotide sequence ID" value="NZ_JAQSIO010000009.1"/>
</dbReference>
<organism evidence="3 4">
    <name type="scientific">Curvibacter microcysteis</name>
    <dbReference type="NCBI Taxonomy" id="3026419"/>
    <lineage>
        <taxon>Bacteria</taxon>
        <taxon>Pseudomonadati</taxon>
        <taxon>Pseudomonadota</taxon>
        <taxon>Betaproteobacteria</taxon>
        <taxon>Burkholderiales</taxon>
        <taxon>Comamonadaceae</taxon>
        <taxon>Curvibacter</taxon>
    </lineage>
</organism>
<comment type="caution">
    <text evidence="3">The sequence shown here is derived from an EMBL/GenBank/DDBJ whole genome shotgun (WGS) entry which is preliminary data.</text>
</comment>
<dbReference type="NCBIfam" id="NF008107">
    <property type="entry name" value="PRK10853.1"/>
    <property type="match status" value="1"/>
</dbReference>
<gene>
    <name evidence="3" type="ORF">PSQ39_19105</name>
</gene>
<sequence>MNPPTLSVYGIPNCDTVKKARTWLTEQGRAFTFHDFKKQGVPTPELDHWLDTLGWEKLLNRQGTTWRKLDAATQATVQDTASARALLLSQPSLIKRPVVDWGEAATPRYSVGFKADDWAAARSP</sequence>
<dbReference type="SUPFAM" id="SSF52833">
    <property type="entry name" value="Thioredoxin-like"/>
    <property type="match status" value="1"/>
</dbReference>
<keyword evidence="4" id="KW-1185">Reference proteome</keyword>
<dbReference type="NCBIfam" id="TIGR01617">
    <property type="entry name" value="arsC_related"/>
    <property type="match status" value="1"/>
</dbReference>
<dbReference type="EMBL" id="JAQSIO010000009">
    <property type="protein sequence ID" value="MDD0816756.1"/>
    <property type="molecule type" value="Genomic_DNA"/>
</dbReference>
<dbReference type="InterPro" id="IPR006660">
    <property type="entry name" value="Arsenate_reductase-like"/>
</dbReference>
<dbReference type="PROSITE" id="PS51353">
    <property type="entry name" value="ARSC"/>
    <property type="match status" value="1"/>
</dbReference>
<dbReference type="InterPro" id="IPR036249">
    <property type="entry name" value="Thioredoxin-like_sf"/>
</dbReference>
<dbReference type="CDD" id="cd03035">
    <property type="entry name" value="ArsC_Yffb"/>
    <property type="match status" value="1"/>
</dbReference>
<proteinExistence type="inferred from homology"/>
<dbReference type="Gene3D" id="3.40.30.10">
    <property type="entry name" value="Glutaredoxin"/>
    <property type="match status" value="1"/>
</dbReference>
<dbReference type="PANTHER" id="PTHR30041">
    <property type="entry name" value="ARSENATE REDUCTASE"/>
    <property type="match status" value="1"/>
</dbReference>